<feature type="repeat" description="ANK" evidence="8">
    <location>
        <begin position="398"/>
        <end position="430"/>
    </location>
</feature>
<feature type="repeat" description="ANK" evidence="8">
    <location>
        <begin position="1149"/>
        <end position="1181"/>
    </location>
</feature>
<dbReference type="FunFam" id="1.25.40.20:FF:000046">
    <property type="entry name" value="Ankyrin repeat and KH domain-containing protein 1"/>
    <property type="match status" value="1"/>
</dbReference>
<keyword evidence="3" id="KW-0597">Phosphoprotein</keyword>
<dbReference type="GO" id="GO:0003723">
    <property type="term" value="F:RNA binding"/>
    <property type="evidence" value="ECO:0007669"/>
    <property type="project" value="UniProtKB-UniRule"/>
</dbReference>
<feature type="repeat" description="ANK" evidence="8">
    <location>
        <begin position="495"/>
        <end position="527"/>
    </location>
</feature>
<feature type="repeat" description="ANK" evidence="8">
    <location>
        <begin position="265"/>
        <end position="297"/>
    </location>
</feature>
<dbReference type="InterPro" id="IPR036612">
    <property type="entry name" value="KH_dom_type_1_sf"/>
</dbReference>
<evidence type="ECO:0000313" key="13">
    <source>
        <dbReference type="Proteomes" id="UP000549394"/>
    </source>
</evidence>
<dbReference type="FunFam" id="1.25.40.20:FF:000012">
    <property type="entry name" value="ankyrin repeat domain-containing protein 17 isoform X1"/>
    <property type="match status" value="1"/>
</dbReference>
<feature type="region of interest" description="Disordered" evidence="10">
    <location>
        <begin position="1516"/>
        <end position="1558"/>
    </location>
</feature>
<feature type="repeat" description="ANK" evidence="8">
    <location>
        <begin position="1286"/>
        <end position="1318"/>
    </location>
</feature>
<feature type="compositionally biased region" description="Basic and acidic residues" evidence="10">
    <location>
        <begin position="1464"/>
        <end position="1479"/>
    </location>
</feature>
<feature type="repeat" description="ANK" evidence="8">
    <location>
        <begin position="561"/>
        <end position="593"/>
    </location>
</feature>
<organism evidence="12 13">
    <name type="scientific">Dimorphilus gyrociliatus</name>
    <dbReference type="NCBI Taxonomy" id="2664684"/>
    <lineage>
        <taxon>Eukaryota</taxon>
        <taxon>Metazoa</taxon>
        <taxon>Spiralia</taxon>
        <taxon>Lophotrochozoa</taxon>
        <taxon>Annelida</taxon>
        <taxon>Polychaeta</taxon>
        <taxon>Polychaeta incertae sedis</taxon>
        <taxon>Dinophilidae</taxon>
        <taxon>Dimorphilus</taxon>
    </lineage>
</organism>
<feature type="compositionally biased region" description="Polar residues" evidence="10">
    <location>
        <begin position="139"/>
        <end position="150"/>
    </location>
</feature>
<dbReference type="PROSITE" id="PS50297">
    <property type="entry name" value="ANK_REP_REGION"/>
    <property type="match status" value="20"/>
</dbReference>
<feature type="compositionally biased region" description="Polar residues" evidence="10">
    <location>
        <begin position="27"/>
        <end position="42"/>
    </location>
</feature>
<evidence type="ECO:0000256" key="7">
    <source>
        <dbReference type="ARBA" id="ARBA00023054"/>
    </source>
</evidence>
<dbReference type="Gene3D" id="1.25.40.20">
    <property type="entry name" value="Ankyrin repeat-containing domain"/>
    <property type="match status" value="8"/>
</dbReference>
<dbReference type="CDD" id="cd22404">
    <property type="entry name" value="KH-I_MASK"/>
    <property type="match status" value="1"/>
</dbReference>
<dbReference type="Pfam" id="PF13637">
    <property type="entry name" value="Ank_4"/>
    <property type="match status" value="1"/>
</dbReference>
<gene>
    <name evidence="12" type="ORF">DGYR_LOCUS11111</name>
</gene>
<keyword evidence="6 8" id="KW-0040">ANK repeat</keyword>
<protein>
    <submittedName>
        <fullName evidence="12">DgyrCDS11779</fullName>
    </submittedName>
</protein>
<keyword evidence="4" id="KW-0677">Repeat</keyword>
<evidence type="ECO:0000256" key="3">
    <source>
        <dbReference type="ARBA" id="ARBA00022553"/>
    </source>
</evidence>
<evidence type="ECO:0000256" key="1">
    <source>
        <dbReference type="ARBA" id="ARBA00004496"/>
    </source>
</evidence>
<dbReference type="GO" id="GO:0005737">
    <property type="term" value="C:cytoplasm"/>
    <property type="evidence" value="ECO:0007669"/>
    <property type="project" value="UniProtKB-SubCell"/>
</dbReference>
<dbReference type="Pfam" id="PF12796">
    <property type="entry name" value="Ank_2"/>
    <property type="match status" value="9"/>
</dbReference>
<dbReference type="InterPro" id="IPR036770">
    <property type="entry name" value="Ankyrin_rpt-contain_sf"/>
</dbReference>
<dbReference type="FunFam" id="1.25.40.20:FF:000156">
    <property type="entry name" value="ankyrin repeat and KH domain-containing protein 1-like isoform X6"/>
    <property type="match status" value="1"/>
</dbReference>
<dbReference type="SUPFAM" id="SSF54791">
    <property type="entry name" value="Eukaryotic type KH-domain (KH-domain type I)"/>
    <property type="match status" value="1"/>
</dbReference>
<feature type="compositionally biased region" description="Low complexity" evidence="10">
    <location>
        <begin position="1806"/>
        <end position="1816"/>
    </location>
</feature>
<name>A0A7I8W5R1_9ANNE</name>
<evidence type="ECO:0000256" key="2">
    <source>
        <dbReference type="ARBA" id="ARBA00022490"/>
    </source>
</evidence>
<evidence type="ECO:0000256" key="9">
    <source>
        <dbReference type="PROSITE-ProRule" id="PRU00117"/>
    </source>
</evidence>
<feature type="compositionally biased region" description="Polar residues" evidence="10">
    <location>
        <begin position="1545"/>
        <end position="1554"/>
    </location>
</feature>
<dbReference type="PROSITE" id="PS50088">
    <property type="entry name" value="ANK_REPEAT"/>
    <property type="match status" value="20"/>
</dbReference>
<dbReference type="InterPro" id="IPR051631">
    <property type="entry name" value="Ankyrin-KH/SAM_domain"/>
</dbReference>
<accession>A0A7I8W5R1</accession>
<feature type="repeat" description="ANK" evidence="8">
    <location>
        <begin position="1116"/>
        <end position="1148"/>
    </location>
</feature>
<feature type="repeat" description="ANK" evidence="8">
    <location>
        <begin position="221"/>
        <end position="253"/>
    </location>
</feature>
<dbReference type="Pfam" id="PF00013">
    <property type="entry name" value="KH_1"/>
    <property type="match status" value="1"/>
</dbReference>
<feature type="repeat" description="ANK" evidence="8">
    <location>
        <begin position="1049"/>
        <end position="1081"/>
    </location>
</feature>
<feature type="repeat" description="ANK" evidence="8">
    <location>
        <begin position="1251"/>
        <end position="1283"/>
    </location>
</feature>
<feature type="compositionally biased region" description="Low complexity" evidence="10">
    <location>
        <begin position="1734"/>
        <end position="1776"/>
    </location>
</feature>
<dbReference type="OrthoDB" id="10071877at2759"/>
<dbReference type="Gene3D" id="3.30.1370.10">
    <property type="entry name" value="K Homology domain, type 1"/>
    <property type="match status" value="1"/>
</dbReference>
<dbReference type="Pfam" id="PF00023">
    <property type="entry name" value="Ank"/>
    <property type="match status" value="1"/>
</dbReference>
<feature type="region of interest" description="Disordered" evidence="10">
    <location>
        <begin position="1"/>
        <end position="75"/>
    </location>
</feature>
<comment type="caution">
    <text evidence="12">The sequence shown here is derived from an EMBL/GenBank/DDBJ whole genome shotgun (WGS) entry which is preliminary data.</text>
</comment>
<feature type="repeat" description="ANK" evidence="8">
    <location>
        <begin position="1082"/>
        <end position="1114"/>
    </location>
</feature>
<evidence type="ECO:0000256" key="4">
    <source>
        <dbReference type="ARBA" id="ARBA00022737"/>
    </source>
</evidence>
<feature type="repeat" description="ANK" evidence="8">
    <location>
        <begin position="332"/>
        <end position="364"/>
    </location>
</feature>
<dbReference type="PRINTS" id="PR01415">
    <property type="entry name" value="ANKYRIN"/>
</dbReference>
<feature type="compositionally biased region" description="Basic residues" evidence="10">
    <location>
        <begin position="1448"/>
        <end position="1463"/>
    </location>
</feature>
<evidence type="ECO:0000313" key="12">
    <source>
        <dbReference type="EMBL" id="CAD5123429.1"/>
    </source>
</evidence>
<evidence type="ECO:0000256" key="5">
    <source>
        <dbReference type="ARBA" id="ARBA00022884"/>
    </source>
</evidence>
<feature type="repeat" description="ANK" evidence="8">
    <location>
        <begin position="431"/>
        <end position="463"/>
    </location>
</feature>
<evidence type="ECO:0000256" key="6">
    <source>
        <dbReference type="ARBA" id="ARBA00023043"/>
    </source>
</evidence>
<dbReference type="EMBL" id="CAJFCJ010000019">
    <property type="protein sequence ID" value="CAD5123429.1"/>
    <property type="molecule type" value="Genomic_DNA"/>
</dbReference>
<feature type="domain" description="K Homology" evidence="11">
    <location>
        <begin position="1637"/>
        <end position="1707"/>
    </location>
</feature>
<evidence type="ECO:0000256" key="10">
    <source>
        <dbReference type="SAM" id="MobiDB-lite"/>
    </source>
</evidence>
<evidence type="ECO:0000256" key="8">
    <source>
        <dbReference type="PROSITE-ProRule" id="PRU00023"/>
    </source>
</evidence>
<dbReference type="InterPro" id="IPR002110">
    <property type="entry name" value="Ankyrin_rpt"/>
</dbReference>
<sequence>MSTECGIAELNSSKDDQNAANEVPSCYQENDQNKDTLSNPNTSSLPSDVSEVEDSDIDEDLTGDEASDDDEEDECYYGDEDVESQFLCDPDMIDEETQQHLTELLNAAGVDDETDFKDEKVIKCLTDTMNFALDEATASLNSNPRNESSPGSPPQESLDVKSLFRRILTKQLKSEGAHKTKYMKHLLNALNDSDNFLSVACATGYTNLVKELLEVGKVKMKSPVALFEAAVHGHADCVQLLLKHGADVNAQSSSNTSPSNGSSVNGNTALHYAACAGHVDVVKVLVEAGANVEEQNENGHTPLMEAASAGHVPVSKLLLDYGAGINTHSNEFKESALTLACYKGHLEMVKFLLSAGADQEHKTDEMHTALMEASMDGHVEVAKLLLDSGAQVNMPAESFESPLTLAACGGHTDLAMVLIERGANLEEVNDEGYTPLMEAAREGHEEMVALLLSYGAKINAQTEETQETALTLSCCGGFLNVANFLITAGADLELGCSTPLMEASQEGHLQLVEFLLNASANVHHETSTGDTALTYACENGHTAVAQLLVSRNAKLEHESEGGRTPLMKAARSGHLSTVEFLVKEGADVNRSTSNNDHTVLSLACAGGHVDVVQFLLSHGADPHHKLKDGSTMLIEAAKGGHTSIVNILLDCPSPPTNNVDVLNDSSRVPVQGLRNIVPAPTPQDTSPSADQTPKAAVVRNVLRAQRKHPPPPPSTPVPDFDLQAAMKAAVTNYPNGENPQMDVEDLLSNLIKTIELNETHAERKKALSDLLKSQDPSDSNIQCLVRQLQNLTDSLKMEDEYKIIQENCDQAEIEKILRKDDGVRILPPDLIESQAECAQEHQRAMKEFVERMKDNENRELLEKWLQQNEQAPVITPLPSDLTKPDSEIFKHPHAQQQLIQQSMLLQQQLQTARHHQALVRQQVDSTDHVTQLDDVHSQIEALEDRLKYINRLMQLTMQHQNLQSSPTNTNMASSSTQTVLPTSAKKQHIHGVPPTCSDLPHAKKQKKKHAQIIEPEPSEEPVPAIVAPASTTSQSVTPKIDVDAQTESNHDTALTLACAGGHSELVKLLLQRGANIEHKDKKGFTPLILAATAGHAEVVDILNNHGADMEAQSERTKDTPLSLACSGGRMEVVEYLLSKGANKEHRNVSDYTPLSLAASGGYVNIIRLLLSHGAEINSRTGSKLGISPLMLAAMNGHTAAVKLLLEMGSDINAQIETNRNTALTLACFQGRHEVVKLLVERKANIEHRAKTGLTPLMEAASGGYVEVGQVLLDHGADVNASPVPSSRDTALTIAADKGHCRFVELLLDRSATIEVKNKKGNSPLWLACHGGHLDVVQLLVNRYADVDSRDNRKVSCLMAAFRNGHVKVVKWLVKHVQQFPLDQECERFIATQNPATPQEEEKLKKCRQCMEIIIAAKERQAQEANKNAVMLLEQLDLEKKHEANKKETAKRKREKRKAKKKGKSDKDTPDAKDDEEKFVKISSPEPPRKIVENGRAISLVLVEQIPEATTVSTVGPIKTTTTPLHNNTSKMNGSIENGAVPITPSPSSRRANNIRSKRAKHVTCESAVTSVVSSLLTVSSPLVQLLSSSSNLAASTAVTYTTTRKPLKTPEKMSIASPKRSVKRDEGWKEVTRKPQSTRAKKVKVASSCISRVIGRGGCNINAIRELSGAHIEVEKQKAGCVDRMITIKGSAENIRDAQHLIEQLIHDPSKDLEHLSAQKIKVPIVELPSSILNGTPTSVSGTPTSNPLTSTSNSLPKSASSKTKTPKTPKSISSAPAWNLGEMMTTDSVTPIPSYQATPSSGVAPTSSPITTSSTWCTPPPTTSMHFSPFQHRLSNVSEILEKKPCEDDHEQRKKFAEVAAEGLPQVQVHPQSTYENAFLGSGTYSPIVVPPPATTAYGSGITTSRFVNPDFGTAWNNVREPIFVETGRMTMGETAVTGIYFKNQGYYIIFYALIAYFL</sequence>
<dbReference type="InterPro" id="IPR004087">
    <property type="entry name" value="KH_dom"/>
</dbReference>
<feature type="region of interest" description="Disordered" evidence="10">
    <location>
        <begin position="1442"/>
        <end position="1489"/>
    </location>
</feature>
<reference evidence="12 13" key="1">
    <citation type="submission" date="2020-08" db="EMBL/GenBank/DDBJ databases">
        <authorList>
            <person name="Hejnol A."/>
        </authorList>
    </citation>
    <scope>NUCLEOTIDE SEQUENCE [LARGE SCALE GENOMIC DNA]</scope>
</reference>
<keyword evidence="2" id="KW-0963">Cytoplasm</keyword>
<feature type="compositionally biased region" description="Polar residues" evidence="10">
    <location>
        <begin position="1516"/>
        <end position="1535"/>
    </location>
</feature>
<feature type="compositionally biased region" description="Acidic residues" evidence="10">
    <location>
        <begin position="50"/>
        <end position="75"/>
    </location>
</feature>
<dbReference type="SUPFAM" id="SSF48403">
    <property type="entry name" value="Ankyrin repeat"/>
    <property type="match status" value="3"/>
</dbReference>
<feature type="region of interest" description="Disordered" evidence="10">
    <location>
        <begin position="1797"/>
        <end position="1816"/>
    </location>
</feature>
<dbReference type="SMART" id="SM00248">
    <property type="entry name" value="ANK"/>
    <property type="match status" value="24"/>
</dbReference>
<feature type="repeat" description="ANK" evidence="8">
    <location>
        <begin position="1184"/>
        <end position="1216"/>
    </location>
</feature>
<keyword evidence="13" id="KW-1185">Reference proteome</keyword>
<comment type="subcellular location">
    <subcellularLocation>
        <location evidence="1">Cytoplasm</location>
    </subcellularLocation>
</comment>
<feature type="repeat" description="ANK" evidence="8">
    <location>
        <begin position="1218"/>
        <end position="1250"/>
    </location>
</feature>
<dbReference type="SMART" id="SM00322">
    <property type="entry name" value="KH"/>
    <property type="match status" value="1"/>
</dbReference>
<dbReference type="PANTHER" id="PTHR23206">
    <property type="entry name" value="MASK PROTEIN"/>
    <property type="match status" value="1"/>
</dbReference>
<dbReference type="GO" id="GO:0005634">
    <property type="term" value="C:nucleus"/>
    <property type="evidence" value="ECO:0007669"/>
    <property type="project" value="UniProtKB-ARBA"/>
</dbReference>
<dbReference type="InterPro" id="IPR004088">
    <property type="entry name" value="KH_dom_type_1"/>
</dbReference>
<proteinExistence type="predicted"/>
<feature type="repeat" description="ANK" evidence="8">
    <location>
        <begin position="528"/>
        <end position="560"/>
    </location>
</feature>
<keyword evidence="7" id="KW-0175">Coiled coil</keyword>
<feature type="region of interest" description="Disordered" evidence="10">
    <location>
        <begin position="1732"/>
        <end position="1776"/>
    </location>
</feature>
<dbReference type="Proteomes" id="UP000549394">
    <property type="component" value="Unassembled WGS sequence"/>
</dbReference>
<dbReference type="InterPro" id="IPR047373">
    <property type="entry name" value="KH-I_MASK"/>
</dbReference>
<dbReference type="PROSITE" id="PS50084">
    <property type="entry name" value="KH_TYPE_1"/>
    <property type="match status" value="1"/>
</dbReference>
<evidence type="ECO:0000259" key="11">
    <source>
        <dbReference type="SMART" id="SM00322"/>
    </source>
</evidence>
<feature type="repeat" description="ANK" evidence="8">
    <location>
        <begin position="1319"/>
        <end position="1351"/>
    </location>
</feature>
<feature type="repeat" description="ANK" evidence="8">
    <location>
        <begin position="595"/>
        <end position="627"/>
    </location>
</feature>
<feature type="repeat" description="ANK" evidence="8">
    <location>
        <begin position="365"/>
        <end position="397"/>
    </location>
</feature>
<dbReference type="FunFam" id="1.25.40.20:FF:000055">
    <property type="entry name" value="ankyrin repeat domain-containing protein 17 isoform X2"/>
    <property type="match status" value="1"/>
</dbReference>
<feature type="region of interest" description="Disordered" evidence="10">
    <location>
        <begin position="139"/>
        <end position="158"/>
    </location>
</feature>
<dbReference type="GO" id="GO:0045087">
    <property type="term" value="P:innate immune response"/>
    <property type="evidence" value="ECO:0007669"/>
    <property type="project" value="TreeGrafter"/>
</dbReference>
<dbReference type="PANTHER" id="PTHR23206:SF8">
    <property type="entry name" value="ANKYRIN REPEAT AND KH DOMAIN-CONTAINING 1"/>
    <property type="match status" value="1"/>
</dbReference>
<keyword evidence="5 9" id="KW-0694">RNA-binding</keyword>
<feature type="repeat" description="ANK" evidence="8">
    <location>
        <begin position="298"/>
        <end position="330"/>
    </location>
</feature>